<dbReference type="STRING" id="768700.MSU_0256"/>
<dbReference type="Proteomes" id="UP000007484">
    <property type="component" value="Chromosome"/>
</dbReference>
<evidence type="ECO:0000313" key="2">
    <source>
        <dbReference type="Proteomes" id="UP000007484"/>
    </source>
</evidence>
<accession>F0QQN0</accession>
<dbReference type="HOGENOM" id="CLU_071808_0_0_14"/>
<dbReference type="RefSeq" id="WP_013609747.1">
    <property type="nucleotide sequence ID" value="NC_015155.1"/>
</dbReference>
<protein>
    <submittedName>
        <fullName evidence="1">Uncharacterized protein</fullName>
    </submittedName>
</protein>
<sequence length="242" mass="28295">MNLPLAVKSFTALSSLGGAAIGGYFATSSIRENKESEVKKSLETESQQPETLPLQISLKLEDKESFEFKEKQEEEYYEEEKVKASLELGRDLEEGEKMQDFFDEIDEENLGSETFYDSESSTIFVEYFNRKSEEYEEGREKPICERWYAGHNSGNRMSDEDCWNLIDRKNKSNESTVAWLSVDREKAKEVLESYRLIVKEKTVYKERTKSWITGPWLCTLEKSTRKHLISCDYYPNRNENLN</sequence>
<proteinExistence type="predicted"/>
<dbReference type="KEGG" id="mss:MSU_0256"/>
<dbReference type="EMBL" id="CP002525">
    <property type="protein sequence ID" value="ADX97800.1"/>
    <property type="molecule type" value="Genomic_DNA"/>
</dbReference>
<keyword evidence="2" id="KW-1185">Reference proteome</keyword>
<evidence type="ECO:0000313" key="1">
    <source>
        <dbReference type="EMBL" id="ADX97800.1"/>
    </source>
</evidence>
<gene>
    <name evidence="1" type="ordered locus">MSU_0256</name>
</gene>
<dbReference type="AlphaFoldDB" id="F0QQN0"/>
<reference evidence="1 2" key="1">
    <citation type="journal article" date="2011" name="J. Bacteriol.">
        <title>Complete genome sequences of two hemotropic Mycoplasmas, Mycoplasma haemofelis strain Ohio2 and Mycoplasma suis strain Illinois.</title>
        <authorList>
            <person name="Messick J.B."/>
            <person name="Santos A.P."/>
            <person name="Guimaraes A.M."/>
        </authorList>
    </citation>
    <scope>NUCLEOTIDE SEQUENCE [LARGE SCALE GENOMIC DNA]</scope>
    <source>
        <strain evidence="1 2">Illinois</strain>
    </source>
</reference>
<organism evidence="1 2">
    <name type="scientific">Mycoplasma suis (strain Illinois)</name>
    <dbReference type="NCBI Taxonomy" id="768700"/>
    <lineage>
        <taxon>Bacteria</taxon>
        <taxon>Bacillati</taxon>
        <taxon>Mycoplasmatota</taxon>
        <taxon>Mollicutes</taxon>
        <taxon>Mycoplasmataceae</taxon>
        <taxon>Mycoplasma</taxon>
    </lineage>
</organism>
<name>F0QQN0_MYCSL</name>